<dbReference type="Proteomes" id="UP001187192">
    <property type="component" value="Unassembled WGS sequence"/>
</dbReference>
<feature type="domain" description="Class II Histidinyl-tRNA synthetase (HisRS)-like catalytic core" evidence="4">
    <location>
        <begin position="23"/>
        <end position="134"/>
    </location>
</feature>
<name>A0AA88DQL1_FICCA</name>
<reference evidence="5" key="1">
    <citation type="submission" date="2023-07" db="EMBL/GenBank/DDBJ databases">
        <title>draft genome sequence of fig (Ficus carica).</title>
        <authorList>
            <person name="Takahashi T."/>
            <person name="Nishimura K."/>
        </authorList>
    </citation>
    <scope>NUCLEOTIDE SEQUENCE</scope>
</reference>
<accession>A0AA88DQL1</accession>
<dbReference type="SUPFAM" id="SSF52954">
    <property type="entry name" value="Class II aaRS ABD-related"/>
    <property type="match status" value="1"/>
</dbReference>
<gene>
    <name evidence="5" type="ORF">TIFTF001_028547</name>
</gene>
<dbReference type="AlphaFoldDB" id="A0AA88DQL1"/>
<protein>
    <recommendedName>
        <fullName evidence="4">Class II Histidinyl-tRNA synthetase (HisRS)-like catalytic core domain-containing protein</fullName>
    </recommendedName>
</protein>
<dbReference type="InterPro" id="IPR045864">
    <property type="entry name" value="aa-tRNA-synth_II/BPL/LPL"/>
</dbReference>
<dbReference type="FunFam" id="3.40.50.800:FF:000012">
    <property type="entry name" value="Histidine--tRNA ligase, cytoplasmic"/>
    <property type="match status" value="1"/>
</dbReference>
<dbReference type="Pfam" id="PF13393">
    <property type="entry name" value="tRNA-synt_His"/>
    <property type="match status" value="1"/>
</dbReference>
<comment type="caution">
    <text evidence="5">The sequence shown here is derived from an EMBL/GenBank/DDBJ whole genome shotgun (WGS) entry which is preliminary data.</text>
</comment>
<dbReference type="GO" id="GO:0005524">
    <property type="term" value="F:ATP binding"/>
    <property type="evidence" value="ECO:0007669"/>
    <property type="project" value="UniProtKB-KW"/>
</dbReference>
<dbReference type="PANTHER" id="PTHR11476:SF10">
    <property type="entry name" value="NON-SPECIFIC SERINE_THREONINE PROTEIN KINASE"/>
    <property type="match status" value="1"/>
</dbReference>
<evidence type="ECO:0000256" key="1">
    <source>
        <dbReference type="ARBA" id="ARBA00022741"/>
    </source>
</evidence>
<dbReference type="GO" id="GO:0005739">
    <property type="term" value="C:mitochondrion"/>
    <property type="evidence" value="ECO:0007669"/>
    <property type="project" value="TreeGrafter"/>
</dbReference>
<evidence type="ECO:0000313" key="5">
    <source>
        <dbReference type="EMBL" id="GMN59455.1"/>
    </source>
</evidence>
<dbReference type="GO" id="GO:0003723">
    <property type="term" value="F:RNA binding"/>
    <property type="evidence" value="ECO:0007669"/>
    <property type="project" value="TreeGrafter"/>
</dbReference>
<dbReference type="InterPro" id="IPR041715">
    <property type="entry name" value="HisRS-like_core"/>
</dbReference>
<dbReference type="GO" id="GO:0004821">
    <property type="term" value="F:histidine-tRNA ligase activity"/>
    <property type="evidence" value="ECO:0007669"/>
    <property type="project" value="TreeGrafter"/>
</dbReference>
<keyword evidence="2" id="KW-0067">ATP-binding</keyword>
<keyword evidence="1" id="KW-0547">Nucleotide-binding</keyword>
<sequence length="310" mass="35356">MNTSPEAVVNRLQTVGLRFCGAADQALPRLRGALPTDKATRKALDELSDVCSYLRVWRIERRVYIDPLMPPTESYHRELFFQVYLMKENNSGTLTDGTLLAIGGRYDYLLHQMWGQEHKSNAPGAVGTSLALETMIQPSLVDMKPIRVDDSVSILVCSRGGGGLLEERMELVAELWEENIKAEFVPKPDPSLTEQYEYASEHDIKCLVILRDTGVTHKGSVKFPYSSEILPSGIRPVLPEQHFPVAHNSRYRETFMENYSGKCCFEFLLLVVRVASQLSLFTDEFRFFCIEIRCIKPSFTEFLFVEREEK</sequence>
<keyword evidence="3" id="KW-0648">Protein biosynthesis</keyword>
<dbReference type="GO" id="GO:0006427">
    <property type="term" value="P:histidyl-tRNA aminoacylation"/>
    <property type="evidence" value="ECO:0007669"/>
    <property type="project" value="TreeGrafter"/>
</dbReference>
<organism evidence="5 6">
    <name type="scientific">Ficus carica</name>
    <name type="common">Common fig</name>
    <dbReference type="NCBI Taxonomy" id="3494"/>
    <lineage>
        <taxon>Eukaryota</taxon>
        <taxon>Viridiplantae</taxon>
        <taxon>Streptophyta</taxon>
        <taxon>Embryophyta</taxon>
        <taxon>Tracheophyta</taxon>
        <taxon>Spermatophyta</taxon>
        <taxon>Magnoliopsida</taxon>
        <taxon>eudicotyledons</taxon>
        <taxon>Gunneridae</taxon>
        <taxon>Pentapetalae</taxon>
        <taxon>rosids</taxon>
        <taxon>fabids</taxon>
        <taxon>Rosales</taxon>
        <taxon>Moraceae</taxon>
        <taxon>Ficeae</taxon>
        <taxon>Ficus</taxon>
    </lineage>
</organism>
<dbReference type="EMBL" id="BTGU01000087">
    <property type="protein sequence ID" value="GMN59455.1"/>
    <property type="molecule type" value="Genomic_DNA"/>
</dbReference>
<dbReference type="GO" id="GO:0005829">
    <property type="term" value="C:cytosol"/>
    <property type="evidence" value="ECO:0007669"/>
    <property type="project" value="TreeGrafter"/>
</dbReference>
<keyword evidence="6" id="KW-1185">Reference proteome</keyword>
<dbReference type="GO" id="GO:0032543">
    <property type="term" value="P:mitochondrial translation"/>
    <property type="evidence" value="ECO:0007669"/>
    <property type="project" value="TreeGrafter"/>
</dbReference>
<dbReference type="SUPFAM" id="SSF55681">
    <property type="entry name" value="Class II aaRS and biotin synthetases"/>
    <property type="match status" value="1"/>
</dbReference>
<evidence type="ECO:0000256" key="3">
    <source>
        <dbReference type="ARBA" id="ARBA00022917"/>
    </source>
</evidence>
<evidence type="ECO:0000313" key="6">
    <source>
        <dbReference type="Proteomes" id="UP001187192"/>
    </source>
</evidence>
<dbReference type="Gene3D" id="3.30.930.10">
    <property type="entry name" value="Bira Bifunctional Protein, Domain 2"/>
    <property type="match status" value="1"/>
</dbReference>
<dbReference type="Gene3D" id="3.40.50.800">
    <property type="entry name" value="Anticodon-binding domain"/>
    <property type="match status" value="1"/>
</dbReference>
<dbReference type="InterPro" id="IPR036621">
    <property type="entry name" value="Anticodon-bd_dom_sf"/>
</dbReference>
<proteinExistence type="predicted"/>
<dbReference type="PANTHER" id="PTHR11476">
    <property type="entry name" value="HISTIDYL-TRNA SYNTHETASE"/>
    <property type="match status" value="1"/>
</dbReference>
<evidence type="ECO:0000256" key="2">
    <source>
        <dbReference type="ARBA" id="ARBA00022840"/>
    </source>
</evidence>
<evidence type="ECO:0000259" key="4">
    <source>
        <dbReference type="Pfam" id="PF13393"/>
    </source>
</evidence>